<evidence type="ECO:0000313" key="3">
    <source>
        <dbReference type="Proteomes" id="UP000002785"/>
    </source>
</evidence>
<keyword evidence="1" id="KW-0472">Membrane</keyword>
<dbReference type="Proteomes" id="UP000002785">
    <property type="component" value="Chromosome"/>
</dbReference>
<accession>B5HS66</accession>
<protein>
    <submittedName>
        <fullName evidence="2">Uncharacterized protein</fullName>
    </submittedName>
</protein>
<feature type="transmembrane region" description="Helical" evidence="1">
    <location>
        <begin position="31"/>
        <end position="49"/>
    </location>
</feature>
<sequence length="76" mass="8013">MGGEAETPPPCLPRSEDHLRRGVRTMSQKRLSAIILVVVLVFVVVTLVALGNPALGVAISAGVAVATLVWKMLHAK</sequence>
<evidence type="ECO:0000313" key="2">
    <source>
        <dbReference type="EMBL" id="EDY55671.1"/>
    </source>
</evidence>
<evidence type="ECO:0000256" key="1">
    <source>
        <dbReference type="SAM" id="Phobius"/>
    </source>
</evidence>
<gene>
    <name evidence="2" type="ORF">SSEG_08873</name>
</gene>
<proteinExistence type="predicted"/>
<feature type="transmembrane region" description="Helical" evidence="1">
    <location>
        <begin position="55"/>
        <end position="73"/>
    </location>
</feature>
<keyword evidence="1" id="KW-1133">Transmembrane helix</keyword>
<dbReference type="EMBL" id="CM000951">
    <property type="protein sequence ID" value="EDY55671.1"/>
    <property type="molecule type" value="Genomic_DNA"/>
</dbReference>
<dbReference type="HOGENOM" id="CLU_2653060_0_0_11"/>
<dbReference type="AlphaFoldDB" id="B5HS66"/>
<reference evidence="2" key="1">
    <citation type="submission" date="2009-10" db="EMBL/GenBank/DDBJ databases">
        <title>The genome sequence of Streptomyces sviceus strain ATCC 29083.</title>
        <authorList>
            <consortium name="The Broad Institute Genome Sequencing Platform"/>
            <consortium name="Broad Institute Microbial Sequencing Center"/>
            <person name="Fischbach M."/>
            <person name="Godfrey P."/>
            <person name="Ward D."/>
            <person name="Young S."/>
            <person name="Zeng Q."/>
            <person name="Koehrsen M."/>
            <person name="Alvarado L."/>
            <person name="Berlin A.M."/>
            <person name="Bochicchio J."/>
            <person name="Borenstein D."/>
            <person name="Chapman S.B."/>
            <person name="Chen Z."/>
            <person name="Engels R."/>
            <person name="Freedman E."/>
            <person name="Gellesch M."/>
            <person name="Goldberg J."/>
            <person name="Griggs A."/>
            <person name="Gujja S."/>
            <person name="Heilman E.R."/>
            <person name="Heiman D.I."/>
            <person name="Hepburn T.A."/>
            <person name="Howarth C."/>
            <person name="Jen D."/>
            <person name="Larson L."/>
            <person name="Lewis B."/>
            <person name="Mehta T."/>
            <person name="Park D."/>
            <person name="Pearson M."/>
            <person name="Richards J."/>
            <person name="Roberts A."/>
            <person name="Saif S."/>
            <person name="Shea T.D."/>
            <person name="Shenoy N."/>
            <person name="Sisk P."/>
            <person name="Stolte C."/>
            <person name="Sykes S.N."/>
            <person name="Thomson T."/>
            <person name="Walk T."/>
            <person name="White J."/>
            <person name="Yandava C."/>
            <person name="Straight P."/>
            <person name="Clardy J."/>
            <person name="Hung D."/>
            <person name="Kolter R."/>
            <person name="Mekalanos J."/>
            <person name="Walker S."/>
            <person name="Walsh C.T."/>
            <person name="Wieland-Brown L.C."/>
            <person name="Haas B."/>
            <person name="Nusbaum C."/>
            <person name="Birren B."/>
        </authorList>
    </citation>
    <scope>NUCLEOTIDE SEQUENCE [LARGE SCALE GENOMIC DNA]</scope>
    <source>
        <strain evidence="2">ATCC 29083</strain>
    </source>
</reference>
<keyword evidence="3" id="KW-1185">Reference proteome</keyword>
<name>B5HS66_STRX2</name>
<keyword evidence="1" id="KW-0812">Transmembrane</keyword>
<organism evidence="2 3">
    <name type="scientific">Streptomyces sviceus (strain ATCC 29083 / DSM 924 / JCM 4929 / NBRC 13980 / NCIMB 11184 / NRRL 5439 / UC 5370)</name>
    <dbReference type="NCBI Taxonomy" id="463191"/>
    <lineage>
        <taxon>Bacteria</taxon>
        <taxon>Bacillati</taxon>
        <taxon>Actinomycetota</taxon>
        <taxon>Actinomycetes</taxon>
        <taxon>Kitasatosporales</taxon>
        <taxon>Streptomycetaceae</taxon>
        <taxon>Streptomyces</taxon>
    </lineage>
</organism>